<dbReference type="STRING" id="1778264.PMARG_ME00011"/>
<dbReference type="Gene3D" id="2.40.240.10">
    <property type="entry name" value="Ribosomal Protein L25, Chain P"/>
    <property type="match status" value="1"/>
</dbReference>
<dbReference type="InterPro" id="IPR020930">
    <property type="entry name" value="Ribosomal_uL5_bac-type"/>
</dbReference>
<organism evidence="7 8">
    <name type="scientific">Candidatus Mikella endobia</name>
    <dbReference type="NCBI Taxonomy" id="1778264"/>
    <lineage>
        <taxon>Bacteria</taxon>
        <taxon>Pseudomonadati</taxon>
        <taxon>Pseudomonadota</taxon>
        <taxon>Gammaproteobacteria</taxon>
        <taxon>Enterobacterales</taxon>
        <taxon>Enterobacteriaceae</taxon>
        <taxon>Candidatus Mikella</taxon>
    </lineage>
</organism>
<evidence type="ECO:0000313" key="8">
    <source>
        <dbReference type="Proteomes" id="UP000095697"/>
    </source>
</evidence>
<dbReference type="Proteomes" id="UP000095697">
    <property type="component" value="Chromosome I"/>
</dbReference>
<dbReference type="GO" id="GO:0022625">
    <property type="term" value="C:cytosolic large ribosomal subunit"/>
    <property type="evidence" value="ECO:0007669"/>
    <property type="project" value="TreeGrafter"/>
</dbReference>
<dbReference type="SUPFAM" id="SSF50715">
    <property type="entry name" value="Ribosomal protein L25-like"/>
    <property type="match status" value="1"/>
</dbReference>
<protein>
    <recommendedName>
        <fullName evidence="5">Large ribosomal subunit protein bL25</fullName>
    </recommendedName>
</protein>
<proteinExistence type="inferred from homology"/>
<dbReference type="InterPro" id="IPR011035">
    <property type="entry name" value="Ribosomal_bL25/Gln-tRNA_synth"/>
</dbReference>
<dbReference type="AlphaFoldDB" id="A0A143WPH7"/>
<dbReference type="InterPro" id="IPR020056">
    <property type="entry name" value="Rbsml_bL25/Gln-tRNA_synth_N"/>
</dbReference>
<feature type="domain" description="Large ribosomal subunit protein bL25 L25" evidence="6">
    <location>
        <begin position="4"/>
        <end position="87"/>
    </location>
</feature>
<accession>A0A143WPH7</accession>
<evidence type="ECO:0000256" key="5">
    <source>
        <dbReference type="HAMAP-Rule" id="MF_01336"/>
    </source>
</evidence>
<keyword evidence="1 5" id="KW-0699">rRNA-binding</keyword>
<dbReference type="CDD" id="cd00495">
    <property type="entry name" value="Ribosomal_L25_TL5_CTC"/>
    <property type="match status" value="1"/>
</dbReference>
<gene>
    <name evidence="5 7" type="primary">rplY</name>
    <name evidence="7" type="ORF">PMARG_ME00011</name>
</gene>
<dbReference type="RefSeq" id="WP_067568912.1">
    <property type="nucleotide sequence ID" value="NZ_LN999831.1"/>
</dbReference>
<dbReference type="GO" id="GO:0006412">
    <property type="term" value="P:translation"/>
    <property type="evidence" value="ECO:0007669"/>
    <property type="project" value="UniProtKB-UniRule"/>
</dbReference>
<keyword evidence="2 5" id="KW-0694">RNA-binding</keyword>
<dbReference type="InterPro" id="IPR020055">
    <property type="entry name" value="Ribosomal_bL25_short"/>
</dbReference>
<comment type="subunit">
    <text evidence="5">Part of the 50S ribosomal subunit; part of the 5S rRNA/L5/L18/L25 subcomplex. Contacts the 5S rRNA. Binds to the 5S rRNA independently of L5 and L18.</text>
</comment>
<dbReference type="HAMAP" id="MF_01336">
    <property type="entry name" value="Ribosomal_bL25"/>
    <property type="match status" value="1"/>
</dbReference>
<dbReference type="InterPro" id="IPR029751">
    <property type="entry name" value="Ribosomal_L25_dom"/>
</dbReference>
<dbReference type="GO" id="GO:0008097">
    <property type="term" value="F:5S rRNA binding"/>
    <property type="evidence" value="ECO:0007669"/>
    <property type="project" value="InterPro"/>
</dbReference>
<evidence type="ECO:0000256" key="3">
    <source>
        <dbReference type="ARBA" id="ARBA00022980"/>
    </source>
</evidence>
<evidence type="ECO:0000259" key="6">
    <source>
        <dbReference type="Pfam" id="PF01386"/>
    </source>
</evidence>
<dbReference type="Pfam" id="PF01386">
    <property type="entry name" value="Ribosomal_L25p"/>
    <property type="match status" value="1"/>
</dbReference>
<keyword evidence="4 5" id="KW-0687">Ribonucleoprotein</keyword>
<reference evidence="8" key="1">
    <citation type="submission" date="2016-01" db="EMBL/GenBank/DDBJ databases">
        <authorList>
            <person name="Husnik F."/>
        </authorList>
    </citation>
    <scope>NUCLEOTIDE SEQUENCE [LARGE SCALE GENOMIC DNA]</scope>
</reference>
<keyword evidence="3 5" id="KW-0689">Ribosomal protein</keyword>
<evidence type="ECO:0000256" key="2">
    <source>
        <dbReference type="ARBA" id="ARBA00022884"/>
    </source>
</evidence>
<dbReference type="PANTHER" id="PTHR33284">
    <property type="entry name" value="RIBOSOMAL PROTEIN L25/GLN-TRNA SYNTHETASE, ANTI-CODON-BINDING DOMAIN-CONTAINING PROTEIN"/>
    <property type="match status" value="1"/>
</dbReference>
<dbReference type="PANTHER" id="PTHR33284:SF1">
    <property type="entry name" value="RIBOSOMAL PROTEIN L25_GLN-TRNA SYNTHETASE, ANTI-CODON-BINDING DOMAIN-CONTAINING PROTEIN"/>
    <property type="match status" value="1"/>
</dbReference>
<comment type="function">
    <text evidence="5">This is one of the proteins that binds to the 5S RNA in the ribosome where it forms part of the central protuberance.</text>
</comment>
<evidence type="ECO:0000256" key="1">
    <source>
        <dbReference type="ARBA" id="ARBA00022730"/>
    </source>
</evidence>
<comment type="similarity">
    <text evidence="5">Belongs to the bacterial ribosomal protein bL25 family.</text>
</comment>
<dbReference type="FunFam" id="2.40.240.10:FF:000002">
    <property type="entry name" value="50S ribosomal protein L25"/>
    <property type="match status" value="1"/>
</dbReference>
<name>A0A143WPH7_9ENTR</name>
<dbReference type="NCBIfam" id="NF004612">
    <property type="entry name" value="PRK05943.1"/>
    <property type="match status" value="1"/>
</dbReference>
<evidence type="ECO:0000313" key="7">
    <source>
        <dbReference type="EMBL" id="CUX95634.1"/>
    </source>
</evidence>
<dbReference type="GO" id="GO:0003735">
    <property type="term" value="F:structural constituent of ribosome"/>
    <property type="evidence" value="ECO:0007669"/>
    <property type="project" value="InterPro"/>
</dbReference>
<keyword evidence="8" id="KW-1185">Reference proteome</keyword>
<dbReference type="EMBL" id="LN999831">
    <property type="protein sequence ID" value="CUX95634.1"/>
    <property type="molecule type" value="Genomic_DNA"/>
</dbReference>
<sequence length="90" mass="10323">MLTINAEIRKDKGKSASRRLRFLNKIPAIIYGKFKSPIAIELAHDISLTTKMHDNTLIIIINGKENIVKVKSIQYHPFKPKITHIDFINV</sequence>
<dbReference type="OrthoDB" id="9806411at2"/>
<evidence type="ECO:0000256" key="4">
    <source>
        <dbReference type="ARBA" id="ARBA00023274"/>
    </source>
</evidence>
<dbReference type="KEGG" id="cmik:PMARG_ME00011"/>